<dbReference type="OrthoDB" id="548347at2759"/>
<keyword evidence="2" id="KW-1185">Reference proteome</keyword>
<dbReference type="Pfam" id="PF14858">
    <property type="entry name" value="CFAP54_N"/>
    <property type="match status" value="1"/>
</dbReference>
<dbReference type="Proteomes" id="UP000708148">
    <property type="component" value="Unassembled WGS sequence"/>
</dbReference>
<reference evidence="1" key="1">
    <citation type="submission" date="2020-12" db="EMBL/GenBank/DDBJ databases">
        <authorList>
            <person name="Iha C."/>
        </authorList>
    </citation>
    <scope>NUCLEOTIDE SEQUENCE</scope>
</reference>
<name>A0A8S1JEH0_9CHLO</name>
<proteinExistence type="predicted"/>
<dbReference type="EMBL" id="CAJHUC010002942">
    <property type="protein sequence ID" value="CAD7704673.1"/>
    <property type="molecule type" value="Genomic_DNA"/>
</dbReference>
<dbReference type="InterPro" id="IPR027912">
    <property type="entry name" value="CFAP54"/>
</dbReference>
<evidence type="ECO:0000313" key="1">
    <source>
        <dbReference type="EMBL" id="CAD7704673.1"/>
    </source>
</evidence>
<dbReference type="GO" id="GO:0060271">
    <property type="term" value="P:cilium assembly"/>
    <property type="evidence" value="ECO:0007669"/>
    <property type="project" value="TreeGrafter"/>
</dbReference>
<sequence>MAEAATLAAAFDDEVSRGLKALPRRGDAPLSHEHELARWRHCQKLADSVSHYASRLPPSAAVPRILKLGRELRARREPRCALSACYRTVLRLVPQPTADCHDSQACMAARRRVEAIFGAAACGLAVTTGRDPKLLAGASVDRVVDALDRFREGVELAAQWEELYWLVNNGAVHMRAAAGLLVATGFAQRALPFLVFASLALDSNPTFGNAAYLPRRLAACKDVCECCARMGAREEAARFVERFWKKVDELEELYKLDPLPPPKELVESCRNTRAGLAVLRLKYGAEVARNSADLRSLLETHIPADDSRIEALVEAFLERGEGEASRGPIPAEKGPAFDMLWSLAQPLVSKISEALTARTEEEALEGTRGRN</sequence>
<protein>
    <submittedName>
        <fullName evidence="1">Uncharacterized protein</fullName>
    </submittedName>
</protein>
<accession>A0A8S1JEH0</accession>
<dbReference type="PANTHER" id="PTHR33487:SF1">
    <property type="entry name" value="CILIA- AND FLAGELLA-ASSOCIATED PROTEIN 54"/>
    <property type="match status" value="1"/>
</dbReference>
<gene>
    <name evidence="1" type="ORF">OSTQU699_LOCUS10028</name>
</gene>
<evidence type="ECO:0000313" key="2">
    <source>
        <dbReference type="Proteomes" id="UP000708148"/>
    </source>
</evidence>
<dbReference type="AlphaFoldDB" id="A0A8S1JEH0"/>
<dbReference type="PANTHER" id="PTHR33487">
    <property type="entry name" value="CILIA- AND FLAGELLA-ASSOCIATED PROTEIN 54"/>
    <property type="match status" value="1"/>
</dbReference>
<organism evidence="1 2">
    <name type="scientific">Ostreobium quekettii</name>
    <dbReference type="NCBI Taxonomy" id="121088"/>
    <lineage>
        <taxon>Eukaryota</taxon>
        <taxon>Viridiplantae</taxon>
        <taxon>Chlorophyta</taxon>
        <taxon>core chlorophytes</taxon>
        <taxon>Ulvophyceae</taxon>
        <taxon>TCBD clade</taxon>
        <taxon>Bryopsidales</taxon>
        <taxon>Ostreobineae</taxon>
        <taxon>Ostreobiaceae</taxon>
        <taxon>Ostreobium</taxon>
    </lineage>
</organism>
<comment type="caution">
    <text evidence="1">The sequence shown here is derived from an EMBL/GenBank/DDBJ whole genome shotgun (WGS) entry which is preliminary data.</text>
</comment>